<dbReference type="InterPro" id="IPR000182">
    <property type="entry name" value="GNAT_dom"/>
</dbReference>
<dbReference type="InParanoid" id="A0A165U664"/>
<dbReference type="GO" id="GO:0016747">
    <property type="term" value="F:acyltransferase activity, transferring groups other than amino-acyl groups"/>
    <property type="evidence" value="ECO:0007669"/>
    <property type="project" value="InterPro"/>
</dbReference>
<dbReference type="SUPFAM" id="SSF55729">
    <property type="entry name" value="Acyl-CoA N-acyltransferases (Nat)"/>
    <property type="match status" value="1"/>
</dbReference>
<dbReference type="AlphaFoldDB" id="A0A165U664"/>
<protein>
    <recommendedName>
        <fullName evidence="1">N-acetyltransferase domain-containing protein</fullName>
    </recommendedName>
</protein>
<proteinExistence type="predicted"/>
<evidence type="ECO:0000259" key="1">
    <source>
        <dbReference type="PROSITE" id="PS51186"/>
    </source>
</evidence>
<sequence>MPGLITNSISTVFTVLYHDSAHDFLSLAYPTLRCAEGSSNIILAHALKRVSAEAALTDYQFVSQSDIDKVWAERETIRHSAPHSSSEEDQSFWLTLWSSPSPSGPQTLDLVLSCLSWTLGDYPIFLWSPHESSSSTVLVPHIARLAEYLAACVPQERVFSVFGMTPLVKTFAHYWTEFTGFCPESEPFYAALLTYCTVETFQPSNRLLPTNHCLRHATMVDLESVAQLCKEFADDTVHFPLGIEDARIEAEELIRKRQIWVYDAEGEITTICAVTRNSLNVSAITKVYTLVPWRKKGCAQHLVRYVTFRLLFECHKRSVVLYVGHTNSAQFVYDKVGYVGLCGKDRPSGVEDSLELGFMDTHRGHW</sequence>
<reference evidence="2 3" key="1">
    <citation type="journal article" date="2016" name="Mol. Biol. Evol.">
        <title>Comparative Genomics of Early-Diverging Mushroom-Forming Fungi Provides Insights into the Origins of Lignocellulose Decay Capabilities.</title>
        <authorList>
            <person name="Nagy L.G."/>
            <person name="Riley R."/>
            <person name="Tritt A."/>
            <person name="Adam C."/>
            <person name="Daum C."/>
            <person name="Floudas D."/>
            <person name="Sun H."/>
            <person name="Yadav J.S."/>
            <person name="Pangilinan J."/>
            <person name="Larsson K.H."/>
            <person name="Matsuura K."/>
            <person name="Barry K."/>
            <person name="Labutti K."/>
            <person name="Kuo R."/>
            <person name="Ohm R.A."/>
            <person name="Bhattacharya S.S."/>
            <person name="Shirouzu T."/>
            <person name="Yoshinaga Y."/>
            <person name="Martin F.M."/>
            <person name="Grigoriev I.V."/>
            <person name="Hibbett D.S."/>
        </authorList>
    </citation>
    <scope>NUCLEOTIDE SEQUENCE [LARGE SCALE GENOMIC DNA]</scope>
    <source>
        <strain evidence="2 3">HHB14362 ss-1</strain>
    </source>
</reference>
<dbReference type="PROSITE" id="PS51186">
    <property type="entry name" value="GNAT"/>
    <property type="match status" value="1"/>
</dbReference>
<evidence type="ECO:0000313" key="3">
    <source>
        <dbReference type="Proteomes" id="UP000076761"/>
    </source>
</evidence>
<keyword evidence="3" id="KW-1185">Reference proteome</keyword>
<dbReference type="Gene3D" id="3.40.630.30">
    <property type="match status" value="1"/>
</dbReference>
<dbReference type="OrthoDB" id="5372118at2759"/>
<organism evidence="2 3">
    <name type="scientific">Neolentinus lepideus HHB14362 ss-1</name>
    <dbReference type="NCBI Taxonomy" id="1314782"/>
    <lineage>
        <taxon>Eukaryota</taxon>
        <taxon>Fungi</taxon>
        <taxon>Dikarya</taxon>
        <taxon>Basidiomycota</taxon>
        <taxon>Agaricomycotina</taxon>
        <taxon>Agaricomycetes</taxon>
        <taxon>Gloeophyllales</taxon>
        <taxon>Gloeophyllaceae</taxon>
        <taxon>Neolentinus</taxon>
    </lineage>
</organism>
<dbReference type="EMBL" id="KV425561">
    <property type="protein sequence ID" value="KZT27703.1"/>
    <property type="molecule type" value="Genomic_DNA"/>
</dbReference>
<gene>
    <name evidence="2" type="ORF">NEOLEDRAFT_1176703</name>
</gene>
<accession>A0A165U664</accession>
<evidence type="ECO:0000313" key="2">
    <source>
        <dbReference type="EMBL" id="KZT27703.1"/>
    </source>
</evidence>
<feature type="domain" description="N-acetyltransferase" evidence="1">
    <location>
        <begin position="212"/>
        <end position="357"/>
    </location>
</feature>
<dbReference type="InterPro" id="IPR016181">
    <property type="entry name" value="Acyl_CoA_acyltransferase"/>
</dbReference>
<name>A0A165U664_9AGAM</name>
<dbReference type="Proteomes" id="UP000076761">
    <property type="component" value="Unassembled WGS sequence"/>
</dbReference>